<organism evidence="1 2">
    <name type="scientific">Microbacterium deminutum</name>
    <dbReference type="NCBI Taxonomy" id="344164"/>
    <lineage>
        <taxon>Bacteria</taxon>
        <taxon>Bacillati</taxon>
        <taxon>Actinomycetota</taxon>
        <taxon>Actinomycetes</taxon>
        <taxon>Micrococcales</taxon>
        <taxon>Microbacteriaceae</taxon>
        <taxon>Microbacterium</taxon>
    </lineage>
</organism>
<evidence type="ECO:0000313" key="1">
    <source>
        <dbReference type="EMBL" id="GAA1961871.1"/>
    </source>
</evidence>
<dbReference type="EMBL" id="BAAAOG010000004">
    <property type="protein sequence ID" value="GAA1961871.1"/>
    <property type="molecule type" value="Genomic_DNA"/>
</dbReference>
<keyword evidence="2" id="KW-1185">Reference proteome</keyword>
<evidence type="ECO:0000313" key="2">
    <source>
        <dbReference type="Proteomes" id="UP001499933"/>
    </source>
</evidence>
<sequence length="83" mass="8690">MAVRSAWRANDIVAYDRLRATANVAIALLFQLVDDGAMTASAASAQAAEVRNEVLRVDGFNRAAVDAAQTGLDTRIGALGGTR</sequence>
<reference evidence="1 2" key="1">
    <citation type="journal article" date="2019" name="Int. J. Syst. Evol. Microbiol.">
        <title>The Global Catalogue of Microorganisms (GCM) 10K type strain sequencing project: providing services to taxonomists for standard genome sequencing and annotation.</title>
        <authorList>
            <consortium name="The Broad Institute Genomics Platform"/>
            <consortium name="The Broad Institute Genome Sequencing Center for Infectious Disease"/>
            <person name="Wu L."/>
            <person name="Ma J."/>
        </authorList>
    </citation>
    <scope>NUCLEOTIDE SEQUENCE [LARGE SCALE GENOMIC DNA]</scope>
    <source>
        <strain evidence="1 2">JCM 14901</strain>
    </source>
</reference>
<name>A0ABN2R1J2_9MICO</name>
<comment type="caution">
    <text evidence="1">The sequence shown here is derived from an EMBL/GenBank/DDBJ whole genome shotgun (WGS) entry which is preliminary data.</text>
</comment>
<accession>A0ABN2R1J2</accession>
<dbReference type="Proteomes" id="UP001499933">
    <property type="component" value="Unassembled WGS sequence"/>
</dbReference>
<gene>
    <name evidence="1" type="ORF">GCM10009776_25710</name>
</gene>
<protein>
    <submittedName>
        <fullName evidence="1">Uncharacterized protein</fullName>
    </submittedName>
</protein>
<proteinExistence type="predicted"/>